<accession>A0A0A8XAF2</accession>
<evidence type="ECO:0000313" key="2">
    <source>
        <dbReference type="Proteomes" id="UP000031014"/>
    </source>
</evidence>
<organism evidence="1 2">
    <name type="scientific">Mesobacillus selenatarsenatis (strain DSM 18680 / JCM 14380 / FERM P-15431 / SF-1)</name>
    <dbReference type="NCBI Taxonomy" id="1321606"/>
    <lineage>
        <taxon>Bacteria</taxon>
        <taxon>Bacillati</taxon>
        <taxon>Bacillota</taxon>
        <taxon>Bacilli</taxon>
        <taxon>Bacillales</taxon>
        <taxon>Bacillaceae</taxon>
        <taxon>Mesobacillus</taxon>
    </lineage>
</organism>
<evidence type="ECO:0000313" key="1">
    <source>
        <dbReference type="EMBL" id="GAM15161.1"/>
    </source>
</evidence>
<sequence length="76" mass="8649">MSVSFVWCGILKVDLDTKLVKTAVNFQFAELRSIFAESPLTFAGLYRNFAGFEAYFAELNKIVINKGFFSWITNVI</sequence>
<gene>
    <name evidence="1" type="ORF">SAMD00020551_3317</name>
</gene>
<keyword evidence="2" id="KW-1185">Reference proteome</keyword>
<dbReference type="AlphaFoldDB" id="A0A0A8XAF2"/>
<name>A0A0A8XAF2_MESS1</name>
<reference evidence="1 2" key="1">
    <citation type="submission" date="2013-06" db="EMBL/GenBank/DDBJ databases">
        <title>Whole genome shotgun sequence of Bacillus selenatarsenatis SF-1.</title>
        <authorList>
            <person name="Kuroda M."/>
            <person name="Sei K."/>
            <person name="Yamashita M."/>
            <person name="Ike M."/>
        </authorList>
    </citation>
    <scope>NUCLEOTIDE SEQUENCE [LARGE SCALE GENOMIC DNA]</scope>
    <source>
        <strain evidence="1 2">SF-1</strain>
    </source>
</reference>
<proteinExistence type="predicted"/>
<protein>
    <submittedName>
        <fullName evidence="1">Uncharacterized protein</fullName>
    </submittedName>
</protein>
<dbReference type="Proteomes" id="UP000031014">
    <property type="component" value="Unassembled WGS sequence"/>
</dbReference>
<dbReference type="EMBL" id="BASE01000075">
    <property type="protein sequence ID" value="GAM15161.1"/>
    <property type="molecule type" value="Genomic_DNA"/>
</dbReference>
<comment type="caution">
    <text evidence="1">The sequence shown here is derived from an EMBL/GenBank/DDBJ whole genome shotgun (WGS) entry which is preliminary data.</text>
</comment>